<evidence type="ECO:0000313" key="2">
    <source>
        <dbReference type="EMBL" id="EGZ07117.1"/>
    </source>
</evidence>
<feature type="compositionally biased region" description="Low complexity" evidence="1">
    <location>
        <begin position="563"/>
        <end position="576"/>
    </location>
</feature>
<dbReference type="InParanoid" id="G5ACP3"/>
<feature type="region of interest" description="Disordered" evidence="1">
    <location>
        <begin position="563"/>
        <end position="590"/>
    </location>
</feature>
<protein>
    <submittedName>
        <fullName evidence="2">Uncharacterized protein</fullName>
    </submittedName>
</protein>
<dbReference type="KEGG" id="psoj:PHYSODRAFT_251862"/>
<keyword evidence="3" id="KW-1185">Reference proteome</keyword>
<dbReference type="Proteomes" id="UP000002640">
    <property type="component" value="Unassembled WGS sequence"/>
</dbReference>
<evidence type="ECO:0000256" key="1">
    <source>
        <dbReference type="SAM" id="MobiDB-lite"/>
    </source>
</evidence>
<feature type="region of interest" description="Disordered" evidence="1">
    <location>
        <begin position="1"/>
        <end position="165"/>
    </location>
</feature>
<dbReference type="SMR" id="G5ACP3"/>
<dbReference type="RefSeq" id="XP_009537881.1">
    <property type="nucleotide sequence ID" value="XM_009539586.1"/>
</dbReference>
<name>G5ACP3_PHYSP</name>
<feature type="compositionally biased region" description="Polar residues" evidence="1">
    <location>
        <begin position="97"/>
        <end position="111"/>
    </location>
</feature>
<dbReference type="AlphaFoldDB" id="G5ACP3"/>
<gene>
    <name evidence="2" type="ORF">PHYSODRAFT_251862</name>
</gene>
<dbReference type="GeneID" id="20638206"/>
<reference evidence="2 3" key="1">
    <citation type="journal article" date="2006" name="Science">
        <title>Phytophthora genome sequences uncover evolutionary origins and mechanisms of pathogenesis.</title>
        <authorList>
            <person name="Tyler B.M."/>
            <person name="Tripathy S."/>
            <person name="Zhang X."/>
            <person name="Dehal P."/>
            <person name="Jiang R.H."/>
            <person name="Aerts A."/>
            <person name="Arredondo F.D."/>
            <person name="Baxter L."/>
            <person name="Bensasson D."/>
            <person name="Beynon J.L."/>
            <person name="Chapman J."/>
            <person name="Damasceno C.M."/>
            <person name="Dorrance A.E."/>
            <person name="Dou D."/>
            <person name="Dickerman A.W."/>
            <person name="Dubchak I.L."/>
            <person name="Garbelotto M."/>
            <person name="Gijzen M."/>
            <person name="Gordon S.G."/>
            <person name="Govers F."/>
            <person name="Grunwald N.J."/>
            <person name="Huang W."/>
            <person name="Ivors K.L."/>
            <person name="Jones R.W."/>
            <person name="Kamoun S."/>
            <person name="Krampis K."/>
            <person name="Lamour K.H."/>
            <person name="Lee M.K."/>
            <person name="McDonald W.H."/>
            <person name="Medina M."/>
            <person name="Meijer H.J."/>
            <person name="Nordberg E.K."/>
            <person name="Maclean D.J."/>
            <person name="Ospina-Giraldo M.D."/>
            <person name="Morris P.F."/>
            <person name="Phuntumart V."/>
            <person name="Putnam N.H."/>
            <person name="Rash S."/>
            <person name="Rose J.K."/>
            <person name="Sakihama Y."/>
            <person name="Salamov A.A."/>
            <person name="Savidor A."/>
            <person name="Scheuring C.F."/>
            <person name="Smith B.M."/>
            <person name="Sobral B.W."/>
            <person name="Terry A."/>
            <person name="Torto-Alalibo T.A."/>
            <person name="Win J."/>
            <person name="Xu Z."/>
            <person name="Zhang H."/>
            <person name="Grigoriev I.V."/>
            <person name="Rokhsar D.S."/>
            <person name="Boore J.L."/>
        </authorList>
    </citation>
    <scope>NUCLEOTIDE SEQUENCE [LARGE SCALE GENOMIC DNA]</scope>
    <source>
        <strain evidence="2 3">P6497</strain>
    </source>
</reference>
<organism evidence="2 3">
    <name type="scientific">Phytophthora sojae (strain P6497)</name>
    <name type="common">Soybean stem and root rot agent</name>
    <name type="synonym">Phytophthora megasperma f. sp. glycines</name>
    <dbReference type="NCBI Taxonomy" id="1094619"/>
    <lineage>
        <taxon>Eukaryota</taxon>
        <taxon>Sar</taxon>
        <taxon>Stramenopiles</taxon>
        <taxon>Oomycota</taxon>
        <taxon>Peronosporomycetes</taxon>
        <taxon>Peronosporales</taxon>
        <taxon>Peronosporaceae</taxon>
        <taxon>Phytophthora</taxon>
    </lineage>
</organism>
<sequence>MNPRELFGEEGEVDKSMEGSPNRGDVSPLTRRSPSRSDASPTPSTRREEGSPAPVGSPSRPDEERPTHTSPVRSPSRPSAERAAPSRVEPRPPLRTPNPSLNALPASTSCALTEPRYSPPRGEGVPLGPVISNPLDEAQSEPVAAQMAPTRSQRPELRPLLNPSAADYGFRPRDPAEACRQVFQQSLALHTIGPAARTLEELALRTSLREQLLTPQSTTVAEYRERLRLQAQQKSVPAMRTYPVVLSPGGDSIEYEAQFESWAEHSRKLSSMDALRASFSEVDVRIERKLRFDSAKVRAKRSLSALALAQTQFSAARFAPSSTPAAPSSEGVSAVAQGQPRSNVADPAAPQLIAGKRGTTGVPALSPRGAGDQADQKRPRRLGSLGGGAPQTPMSSRDTGFDPGTGVSPGGAPHGNVDSHAHRAEPVEAAVGPFATQDELLDTRQQAGRLRDHIHDVDARLGRTAIELDQLAERTQWIEVPREVWDRLGALEDWVRYYRDRDEQRGRELGELQRQQAVLQGQLDLLARMQAPTAAPAALAVPAAPPAPILPPVPAVPTWMAVSSTTAASAPVTSSPSVPPSAPASGPGTA</sequence>
<feature type="compositionally biased region" description="Low complexity" evidence="1">
    <location>
        <begin position="319"/>
        <end position="329"/>
    </location>
</feature>
<evidence type="ECO:0000313" key="3">
    <source>
        <dbReference type="Proteomes" id="UP000002640"/>
    </source>
</evidence>
<accession>G5ACP3</accession>
<feature type="region of interest" description="Disordered" evidence="1">
    <location>
        <begin position="319"/>
        <end position="419"/>
    </location>
</feature>
<proteinExistence type="predicted"/>
<feature type="compositionally biased region" description="Polar residues" evidence="1">
    <location>
        <begin position="30"/>
        <end position="44"/>
    </location>
</feature>
<feature type="compositionally biased region" description="Polar residues" evidence="1">
    <location>
        <begin position="68"/>
        <end position="77"/>
    </location>
</feature>
<dbReference type="EMBL" id="JH159163">
    <property type="protein sequence ID" value="EGZ07117.1"/>
    <property type="molecule type" value="Genomic_DNA"/>
</dbReference>